<dbReference type="SUPFAM" id="SSF54427">
    <property type="entry name" value="NTF2-like"/>
    <property type="match status" value="1"/>
</dbReference>
<keyword evidence="9" id="KW-1185">Reference proteome</keyword>
<dbReference type="PANTHER" id="PTHR30173">
    <property type="entry name" value="SIGMA 19 FACTOR"/>
    <property type="match status" value="1"/>
</dbReference>
<protein>
    <submittedName>
        <fullName evidence="8">RNA polymerase sigma factor SigJ</fullName>
    </submittedName>
</protein>
<keyword evidence="5" id="KW-0804">Transcription</keyword>
<dbReference type="Pfam" id="PF08281">
    <property type="entry name" value="Sigma70_r4_2"/>
    <property type="match status" value="1"/>
</dbReference>
<evidence type="ECO:0000256" key="2">
    <source>
        <dbReference type="ARBA" id="ARBA00011344"/>
    </source>
</evidence>
<evidence type="ECO:0000256" key="4">
    <source>
        <dbReference type="ARBA" id="ARBA00023082"/>
    </source>
</evidence>
<evidence type="ECO:0000313" key="9">
    <source>
        <dbReference type="Proteomes" id="UP000806528"/>
    </source>
</evidence>
<dbReference type="Proteomes" id="UP000806528">
    <property type="component" value="Unassembled WGS sequence"/>
</dbReference>
<proteinExistence type="inferred from homology"/>
<accession>A0ABR9P993</accession>
<dbReference type="PANTHER" id="PTHR30173:SF36">
    <property type="entry name" value="ECF RNA POLYMERASE SIGMA FACTOR SIGJ"/>
    <property type="match status" value="1"/>
</dbReference>
<dbReference type="EMBL" id="JADBGI010000014">
    <property type="protein sequence ID" value="MBE3000415.1"/>
    <property type="molecule type" value="Genomic_DNA"/>
</dbReference>
<dbReference type="InterPro" id="IPR052704">
    <property type="entry name" value="ECF_Sigma-70_Domain"/>
</dbReference>
<reference evidence="8 9" key="1">
    <citation type="submission" date="2020-09" db="EMBL/GenBank/DDBJ databases">
        <title>Diversity and distribution of actinomycetes associated with coral in the coast of Hainan.</title>
        <authorList>
            <person name="Li F."/>
        </authorList>
    </citation>
    <scope>NUCLEOTIDE SEQUENCE [LARGE SCALE GENOMIC DNA]</scope>
    <source>
        <strain evidence="8 9">HNM0947</strain>
    </source>
</reference>
<keyword evidence="4" id="KW-0731">Sigma factor</keyword>
<evidence type="ECO:0000259" key="6">
    <source>
        <dbReference type="Pfam" id="PF04542"/>
    </source>
</evidence>
<dbReference type="NCBIfam" id="NF007214">
    <property type="entry name" value="PRK09636.1"/>
    <property type="match status" value="1"/>
</dbReference>
<name>A0ABR9P993_9ACTN</name>
<dbReference type="InterPro" id="IPR013325">
    <property type="entry name" value="RNA_pol_sigma_r2"/>
</dbReference>
<dbReference type="InterPro" id="IPR007627">
    <property type="entry name" value="RNA_pol_sigma70_r2"/>
</dbReference>
<dbReference type="InterPro" id="IPR014284">
    <property type="entry name" value="RNA_pol_sigma-70_dom"/>
</dbReference>
<evidence type="ECO:0000256" key="1">
    <source>
        <dbReference type="ARBA" id="ARBA00010641"/>
    </source>
</evidence>
<feature type="domain" description="RNA polymerase sigma factor 70 region 4 type 2" evidence="7">
    <location>
        <begin position="103"/>
        <end position="153"/>
    </location>
</feature>
<evidence type="ECO:0000256" key="3">
    <source>
        <dbReference type="ARBA" id="ARBA00023015"/>
    </source>
</evidence>
<dbReference type="RefSeq" id="WP_193123016.1">
    <property type="nucleotide sequence ID" value="NZ_JADBGI010000014.1"/>
</dbReference>
<dbReference type="InterPro" id="IPR032710">
    <property type="entry name" value="NTF2-like_dom_sf"/>
</dbReference>
<evidence type="ECO:0000259" key="7">
    <source>
        <dbReference type="Pfam" id="PF08281"/>
    </source>
</evidence>
<dbReference type="Gene3D" id="3.10.450.50">
    <property type="match status" value="1"/>
</dbReference>
<dbReference type="SUPFAM" id="SSF88946">
    <property type="entry name" value="Sigma2 domain of RNA polymerase sigma factors"/>
    <property type="match status" value="1"/>
</dbReference>
<evidence type="ECO:0000256" key="5">
    <source>
        <dbReference type="ARBA" id="ARBA00023163"/>
    </source>
</evidence>
<keyword evidence="3" id="KW-0805">Transcription regulation</keyword>
<dbReference type="InterPro" id="IPR036388">
    <property type="entry name" value="WH-like_DNA-bd_sf"/>
</dbReference>
<dbReference type="Gene3D" id="1.10.1740.10">
    <property type="match status" value="1"/>
</dbReference>
<dbReference type="NCBIfam" id="TIGR02937">
    <property type="entry name" value="sigma70-ECF"/>
    <property type="match status" value="1"/>
</dbReference>
<gene>
    <name evidence="8" type="primary">sigJ</name>
    <name evidence="8" type="ORF">IDM40_17155</name>
</gene>
<dbReference type="InterPro" id="IPR013249">
    <property type="entry name" value="RNA_pol_sigma70_r4_t2"/>
</dbReference>
<evidence type="ECO:0000313" key="8">
    <source>
        <dbReference type="EMBL" id="MBE3000415.1"/>
    </source>
</evidence>
<dbReference type="Pfam" id="PF04542">
    <property type="entry name" value="Sigma70_r2"/>
    <property type="match status" value="1"/>
</dbReference>
<dbReference type="SUPFAM" id="SSF88659">
    <property type="entry name" value="Sigma3 and sigma4 domains of RNA polymerase sigma factors"/>
    <property type="match status" value="1"/>
</dbReference>
<comment type="similarity">
    <text evidence="1">Belongs to the sigma-70 factor family. ECF subfamily.</text>
</comment>
<sequence>MTTQTFEAHRPLLTGVAYRVLGDRSEAEDVVQDTWLRWDTVDHTAVDDPRAYLVTTASRLALDRARSARARRESYVGEWLPEPAAPEADAEQRAETADSVGFALLVVLQTLSPLERAVFVLREAFAFPFAEVAEIVGRSEATTRQLARRARDHVREQSPRFTPDRAEHRRITDRFLTASLEGDLDGLTELLTEDAVFVADSGGRTKAPLHALHGPDKVARFLTAIGGRADRFLESAGLPADTPFGLDPTDSGGTPAVVMHAAGRALMLVTLEIEDGRVRRILMVSNPDKLTRVPVPE</sequence>
<dbReference type="InterPro" id="IPR013324">
    <property type="entry name" value="RNA_pol_sigma_r3/r4-like"/>
</dbReference>
<organism evidence="8 9">
    <name type="scientific">Nocardiopsis coralli</name>
    <dbReference type="NCBI Taxonomy" id="2772213"/>
    <lineage>
        <taxon>Bacteria</taxon>
        <taxon>Bacillati</taxon>
        <taxon>Actinomycetota</taxon>
        <taxon>Actinomycetes</taxon>
        <taxon>Streptosporangiales</taxon>
        <taxon>Nocardiopsidaceae</taxon>
        <taxon>Nocardiopsis</taxon>
    </lineage>
</organism>
<comment type="subunit">
    <text evidence="2">Interacts transiently with the RNA polymerase catalytic core formed by RpoA, RpoB, RpoC and RpoZ (2 alpha, 1 beta, 1 beta' and 1 omega subunit) to form the RNA polymerase holoenzyme that can initiate transcription.</text>
</comment>
<comment type="caution">
    <text evidence="8">The sequence shown here is derived from an EMBL/GenBank/DDBJ whole genome shotgun (WGS) entry which is preliminary data.</text>
</comment>
<feature type="domain" description="RNA polymerase sigma-70 region 2" evidence="6">
    <location>
        <begin position="6"/>
        <end position="69"/>
    </location>
</feature>
<dbReference type="Gene3D" id="1.10.10.10">
    <property type="entry name" value="Winged helix-like DNA-binding domain superfamily/Winged helix DNA-binding domain"/>
    <property type="match status" value="1"/>
</dbReference>